<dbReference type="Pfam" id="PF00651">
    <property type="entry name" value="BTB"/>
    <property type="match status" value="1"/>
</dbReference>
<keyword evidence="3" id="KW-1185">Reference proteome</keyword>
<gene>
    <name evidence="2" type="ORF">CC78DRAFT_540278</name>
</gene>
<dbReference type="EMBL" id="ML986583">
    <property type="protein sequence ID" value="KAF2269241.1"/>
    <property type="molecule type" value="Genomic_DNA"/>
</dbReference>
<reference evidence="3" key="1">
    <citation type="journal article" date="2020" name="Stud. Mycol.">
        <title>101 Dothideomycetes genomes: A test case for predicting lifestyles and emergence of pathogens.</title>
        <authorList>
            <person name="Haridas S."/>
            <person name="Albert R."/>
            <person name="Binder M."/>
            <person name="Bloem J."/>
            <person name="LaButti K."/>
            <person name="Salamov A."/>
            <person name="Andreopoulos B."/>
            <person name="Baker S."/>
            <person name="Barry K."/>
            <person name="Bills G."/>
            <person name="Bluhm B."/>
            <person name="Cannon C."/>
            <person name="Castanera R."/>
            <person name="Culley D."/>
            <person name="Daum C."/>
            <person name="Ezra D."/>
            <person name="Gonzalez J."/>
            <person name="Henrissat B."/>
            <person name="Kuo A."/>
            <person name="Liang C."/>
            <person name="Lipzen A."/>
            <person name="Lutzoni F."/>
            <person name="Magnuson J."/>
            <person name="Mondo S."/>
            <person name="Nolan M."/>
            <person name="Ohm R."/>
            <person name="Pangilinan J."/>
            <person name="Park H.-J."/>
            <person name="Ramirez L."/>
            <person name="Alfaro M."/>
            <person name="Sun H."/>
            <person name="Tritt A."/>
            <person name="Yoshinaga Y."/>
            <person name="Zwiers L.-H."/>
            <person name="Turgeon B."/>
            <person name="Goodwin S."/>
            <person name="Spatafora J."/>
            <person name="Crous P."/>
            <person name="Grigoriev I."/>
        </authorList>
    </citation>
    <scope>NUCLEOTIDE SEQUENCE [LARGE SCALE GENOMIC DNA]</scope>
    <source>
        <strain evidence="3">CBS 304.66</strain>
    </source>
</reference>
<evidence type="ECO:0000259" key="1">
    <source>
        <dbReference type="Pfam" id="PF00651"/>
    </source>
</evidence>
<organism evidence="2 3">
    <name type="scientific">Lojkania enalia</name>
    <dbReference type="NCBI Taxonomy" id="147567"/>
    <lineage>
        <taxon>Eukaryota</taxon>
        <taxon>Fungi</taxon>
        <taxon>Dikarya</taxon>
        <taxon>Ascomycota</taxon>
        <taxon>Pezizomycotina</taxon>
        <taxon>Dothideomycetes</taxon>
        <taxon>Pleosporomycetidae</taxon>
        <taxon>Pleosporales</taxon>
        <taxon>Pleosporales incertae sedis</taxon>
        <taxon>Lojkania</taxon>
    </lineage>
</organism>
<dbReference type="Gene3D" id="3.30.710.10">
    <property type="entry name" value="Potassium Channel Kv1.1, Chain A"/>
    <property type="match status" value="1"/>
</dbReference>
<accession>A0A9P4TN53</accession>
<comment type="caution">
    <text evidence="2">The sequence shown here is derived from an EMBL/GenBank/DDBJ whole genome shotgun (WGS) entry which is preliminary data.</text>
</comment>
<protein>
    <recommendedName>
        <fullName evidence="1">BTB domain-containing protein</fullName>
    </recommendedName>
</protein>
<dbReference type="InterPro" id="IPR000210">
    <property type="entry name" value="BTB/POZ_dom"/>
</dbReference>
<dbReference type="InterPro" id="IPR011333">
    <property type="entry name" value="SKP1/BTB/POZ_sf"/>
</dbReference>
<proteinExistence type="predicted"/>
<feature type="domain" description="BTB" evidence="1">
    <location>
        <begin position="25"/>
        <end position="73"/>
    </location>
</feature>
<sequence length="252" mass="28876">MAILIVQMEAEADAVRIKIMNKGKERIFAVSKKQITACSPYFAAAFEGTSQGANDKETKLYDVATATFEQFLLWLDWHSNSENSRVECDPYGPLYLESLSYHGICELAINMYLFAHAYDVPQLRVDATDRLTWLFRRITKSTFSLPADIVGRVYGEMPKGSPLRMILIDGFYFWGFNDTMTFKSLMGYPKEFLVDVMLRSAKILNDEDEGVTSLSLSRGCDPRRFFYPCYYHDHKEYSEIGDCLETRIPGGF</sequence>
<dbReference type="OrthoDB" id="3801064at2759"/>
<evidence type="ECO:0000313" key="2">
    <source>
        <dbReference type="EMBL" id="KAF2269241.1"/>
    </source>
</evidence>
<dbReference type="AlphaFoldDB" id="A0A9P4TN53"/>
<dbReference type="Proteomes" id="UP000800093">
    <property type="component" value="Unassembled WGS sequence"/>
</dbReference>
<dbReference type="SUPFAM" id="SSF54695">
    <property type="entry name" value="POZ domain"/>
    <property type="match status" value="1"/>
</dbReference>
<name>A0A9P4TN53_9PLEO</name>
<evidence type="ECO:0000313" key="3">
    <source>
        <dbReference type="Proteomes" id="UP000800093"/>
    </source>
</evidence>